<dbReference type="RefSeq" id="WP_108905150.1">
    <property type="nucleotide sequence ID" value="NZ_CP029188.1"/>
</dbReference>
<dbReference type="AlphaFoldDB" id="A0A2S1SLW9"/>
<reference evidence="1 2" key="1">
    <citation type="submission" date="2018-05" db="EMBL/GenBank/DDBJ databases">
        <title>Complete genome sequence of sponge-derived Streptomyces sp. HNM0039.</title>
        <authorList>
            <person name="Huang X."/>
            <person name="Zhou S."/>
        </authorList>
    </citation>
    <scope>NUCLEOTIDE SEQUENCE [LARGE SCALE GENOMIC DNA]</scope>
    <source>
        <strain evidence="1 2">HNM0039</strain>
    </source>
</reference>
<organism evidence="1 2">
    <name type="scientific">Streptomyces tirandamycinicus</name>
    <dbReference type="NCBI Taxonomy" id="2174846"/>
    <lineage>
        <taxon>Bacteria</taxon>
        <taxon>Bacillati</taxon>
        <taxon>Actinomycetota</taxon>
        <taxon>Actinomycetes</taxon>
        <taxon>Kitasatosporales</taxon>
        <taxon>Streptomycetaceae</taxon>
        <taxon>Streptomyces</taxon>
    </lineage>
</organism>
<gene>
    <name evidence="1" type="ORF">DDW44_00330</name>
</gene>
<protein>
    <submittedName>
        <fullName evidence="1">Uncharacterized protein</fullName>
    </submittedName>
</protein>
<dbReference type="OrthoDB" id="3534394at2"/>
<dbReference type="EMBL" id="CP029188">
    <property type="protein sequence ID" value="AWI27390.1"/>
    <property type="molecule type" value="Genomic_DNA"/>
</dbReference>
<name>A0A2S1SLW9_9ACTN</name>
<proteinExistence type="predicted"/>
<dbReference type="Proteomes" id="UP000244900">
    <property type="component" value="Chromosome"/>
</dbReference>
<accession>A0A2S1SLW9</accession>
<sequence>MGVREALAEVLATPAVALAELREHPRSVRDRHRLSQVETDMLLAAAAHAGWRVTADEVSAKLRIALECALPRTVAEADARHGAVVEEFVRRTVRRPFVDKEAGWFALGDTFLASMDGQVPEGLVQFGRFELLSNRLVHDPAAAEAARNWARAGRGAPGSRAVGSEQVAHGRLSLSATVRLGIYDHDITAVGAPRNLPGQPVQVVLRRRWKQPPQIHRIGAGTGLLLSLCDGTRTGREVADASGIETGAAMATLQQLADGGVVIPFRHRSRPESGAAGTGGAACSR</sequence>
<dbReference type="KEGG" id="stir:DDW44_00330"/>
<evidence type="ECO:0000313" key="2">
    <source>
        <dbReference type="Proteomes" id="UP000244900"/>
    </source>
</evidence>
<keyword evidence="2" id="KW-1185">Reference proteome</keyword>
<evidence type="ECO:0000313" key="1">
    <source>
        <dbReference type="EMBL" id="AWI27390.1"/>
    </source>
</evidence>